<organism evidence="1 2">
    <name type="scientific">Pristionchus pacificus</name>
    <name type="common">Parasitic nematode worm</name>
    <dbReference type="NCBI Taxonomy" id="54126"/>
    <lineage>
        <taxon>Eukaryota</taxon>
        <taxon>Metazoa</taxon>
        <taxon>Ecdysozoa</taxon>
        <taxon>Nematoda</taxon>
        <taxon>Chromadorea</taxon>
        <taxon>Rhabditida</taxon>
        <taxon>Rhabditina</taxon>
        <taxon>Diplogasteromorpha</taxon>
        <taxon>Diplogasteroidea</taxon>
        <taxon>Neodiplogasteridae</taxon>
        <taxon>Pristionchus</taxon>
    </lineage>
</organism>
<dbReference type="EnsemblMetazoa" id="PPA45750.1">
    <property type="protein sequence ID" value="PPA45750.1"/>
    <property type="gene ID" value="WBGene00284119"/>
</dbReference>
<proteinExistence type="predicted"/>
<accession>A0A2A6CMY0</accession>
<keyword evidence="2" id="KW-1185">Reference proteome</keyword>
<sequence>MPVMKELLAITAYFAAVCFVVEEQSIVPLRTYKVTTRVQSYRLCILYCEKDTKVAFELYGAGRAVPFRRFVKANENCLFHVNYNSDTGQNPHSFISGFCAEENPDDECCPALPPYTTAAITGRSAPRTSGQGACPGQTLYATLYRYTSPFTFNGNDAKLFCAVGFSWR</sequence>
<reference evidence="1" key="2">
    <citation type="submission" date="2022-06" db="UniProtKB">
        <authorList>
            <consortium name="EnsemblMetazoa"/>
        </authorList>
    </citation>
    <scope>IDENTIFICATION</scope>
    <source>
        <strain evidence="1">PS312</strain>
    </source>
</reference>
<evidence type="ECO:0000313" key="1">
    <source>
        <dbReference type="EnsemblMetazoa" id="PPA45750.1"/>
    </source>
</evidence>
<name>A0A2A6CMY0_PRIPA</name>
<protein>
    <submittedName>
        <fullName evidence="1">Uncharacterized protein</fullName>
    </submittedName>
</protein>
<accession>A0A8R1V3D7</accession>
<evidence type="ECO:0000313" key="2">
    <source>
        <dbReference type="Proteomes" id="UP000005239"/>
    </source>
</evidence>
<reference evidence="2" key="1">
    <citation type="journal article" date="2008" name="Nat. Genet.">
        <title>The Pristionchus pacificus genome provides a unique perspective on nematode lifestyle and parasitism.</title>
        <authorList>
            <person name="Dieterich C."/>
            <person name="Clifton S.W."/>
            <person name="Schuster L.N."/>
            <person name="Chinwalla A."/>
            <person name="Delehaunty K."/>
            <person name="Dinkelacker I."/>
            <person name="Fulton L."/>
            <person name="Fulton R."/>
            <person name="Godfrey J."/>
            <person name="Minx P."/>
            <person name="Mitreva M."/>
            <person name="Roeseler W."/>
            <person name="Tian H."/>
            <person name="Witte H."/>
            <person name="Yang S.P."/>
            <person name="Wilson R.K."/>
            <person name="Sommer R.J."/>
        </authorList>
    </citation>
    <scope>NUCLEOTIDE SEQUENCE [LARGE SCALE GENOMIC DNA]</scope>
    <source>
        <strain evidence="2">PS312</strain>
    </source>
</reference>
<dbReference type="AlphaFoldDB" id="A0A2A6CMY0"/>
<gene>
    <name evidence="1" type="primary">WBGene00284119</name>
</gene>
<dbReference type="Proteomes" id="UP000005239">
    <property type="component" value="Unassembled WGS sequence"/>
</dbReference>